<evidence type="ECO:0000256" key="4">
    <source>
        <dbReference type="SAM" id="MobiDB-lite"/>
    </source>
</evidence>
<evidence type="ECO:0000313" key="6">
    <source>
        <dbReference type="EMBL" id="RPB03234.1"/>
    </source>
</evidence>
<comment type="similarity">
    <text evidence="1">Belongs to the cyclin family. Cyclin C subfamily.</text>
</comment>
<feature type="compositionally biased region" description="Low complexity" evidence="4">
    <location>
        <begin position="23"/>
        <end position="41"/>
    </location>
</feature>
<evidence type="ECO:0000256" key="1">
    <source>
        <dbReference type="ARBA" id="ARBA00008638"/>
    </source>
</evidence>
<dbReference type="InterPro" id="IPR013763">
    <property type="entry name" value="Cyclin-like_dom"/>
</dbReference>
<dbReference type="AlphaFoldDB" id="A0A3N4JXZ5"/>
<feature type="compositionally biased region" description="Basic and acidic residues" evidence="4">
    <location>
        <begin position="1"/>
        <end position="10"/>
    </location>
</feature>
<dbReference type="SMART" id="SM00385">
    <property type="entry name" value="CYCLIN"/>
    <property type="match status" value="2"/>
</dbReference>
<dbReference type="InterPro" id="IPR036915">
    <property type="entry name" value="Cyclin-like_sf"/>
</dbReference>
<feature type="compositionally biased region" description="Low complexity" evidence="4">
    <location>
        <begin position="313"/>
        <end position="336"/>
    </location>
</feature>
<dbReference type="CDD" id="cd20546">
    <property type="entry name" value="CYCLIN_SpCG1C_ScCTK2-like_rpt2"/>
    <property type="match status" value="1"/>
</dbReference>
<evidence type="ECO:0000313" key="7">
    <source>
        <dbReference type="Proteomes" id="UP000276215"/>
    </source>
</evidence>
<dbReference type="InterPro" id="IPR006671">
    <property type="entry name" value="Cyclin_N"/>
</dbReference>
<organism evidence="6 7">
    <name type="scientific">Choiromyces venosus 120613-1</name>
    <dbReference type="NCBI Taxonomy" id="1336337"/>
    <lineage>
        <taxon>Eukaryota</taxon>
        <taxon>Fungi</taxon>
        <taxon>Dikarya</taxon>
        <taxon>Ascomycota</taxon>
        <taxon>Pezizomycotina</taxon>
        <taxon>Pezizomycetes</taxon>
        <taxon>Pezizales</taxon>
        <taxon>Tuberaceae</taxon>
        <taxon>Choiromyces</taxon>
    </lineage>
</organism>
<dbReference type="GO" id="GO:0006357">
    <property type="term" value="P:regulation of transcription by RNA polymerase II"/>
    <property type="evidence" value="ECO:0007669"/>
    <property type="project" value="InterPro"/>
</dbReference>
<feature type="region of interest" description="Disordered" evidence="4">
    <location>
        <begin position="380"/>
        <end position="415"/>
    </location>
</feature>
<feature type="region of interest" description="Disordered" evidence="4">
    <location>
        <begin position="306"/>
        <end position="358"/>
    </location>
</feature>
<sequence length="415" mass="47071">MGRIPNDRLRIAQSPPEMHSTQPAPLRSPASPSSTHSQSFSNTYIQRSRPYLTDEQIEERLQKDSQTEAKEISTRLNACAWIMKIGHALQFPTRTMTTATILYHRSRLFSRNPYSEQQYVDVAAAALFVACKIEDTLKKSREILATSYNMRHPQLEPINADSSILDDTVKRIIGIERVILESSSFDFRYRHAQPFLIKFAKKFECSKQLTKLAWDISVDVYKTLSPLKATPHVLALASLDLAMRLEDQGVEIEYEQFEASREVVLSVIDDLLELYTSHNVHTIVGLNYDSNVYLTQRIQLNKERTPYTNGHASQNGTNSNNNTSQNNNNNSNSNNNHYIHPSRDFLNTSPVEPPPPAAPTVVSAVYAERGTYDTIRFMIDPAREKMEKEQMNDSSRSKELMSPNGISASPWSGRS</sequence>
<dbReference type="OrthoDB" id="4951845at2759"/>
<name>A0A3N4JXZ5_9PEZI</name>
<dbReference type="Pfam" id="PF00134">
    <property type="entry name" value="Cyclin_N"/>
    <property type="match status" value="1"/>
</dbReference>
<accession>A0A3N4JXZ5</accession>
<dbReference type="Proteomes" id="UP000276215">
    <property type="component" value="Unassembled WGS sequence"/>
</dbReference>
<dbReference type="SUPFAM" id="SSF47954">
    <property type="entry name" value="Cyclin-like"/>
    <property type="match status" value="2"/>
</dbReference>
<feature type="domain" description="Cyclin-like" evidence="5">
    <location>
        <begin position="194"/>
        <end position="273"/>
    </location>
</feature>
<dbReference type="STRING" id="1336337.A0A3N4JXZ5"/>
<dbReference type="GO" id="GO:0016538">
    <property type="term" value="F:cyclin-dependent protein serine/threonine kinase regulator activity"/>
    <property type="evidence" value="ECO:0007669"/>
    <property type="project" value="InterPro"/>
</dbReference>
<dbReference type="PANTHER" id="PTHR10026">
    <property type="entry name" value="CYCLIN"/>
    <property type="match status" value="1"/>
</dbReference>
<evidence type="ECO:0000259" key="5">
    <source>
        <dbReference type="SMART" id="SM00385"/>
    </source>
</evidence>
<keyword evidence="3" id="KW-0195">Cyclin</keyword>
<keyword evidence="7" id="KW-1185">Reference proteome</keyword>
<reference evidence="6 7" key="1">
    <citation type="journal article" date="2018" name="Nat. Ecol. Evol.">
        <title>Pezizomycetes genomes reveal the molecular basis of ectomycorrhizal truffle lifestyle.</title>
        <authorList>
            <person name="Murat C."/>
            <person name="Payen T."/>
            <person name="Noel B."/>
            <person name="Kuo A."/>
            <person name="Morin E."/>
            <person name="Chen J."/>
            <person name="Kohler A."/>
            <person name="Krizsan K."/>
            <person name="Balestrini R."/>
            <person name="Da Silva C."/>
            <person name="Montanini B."/>
            <person name="Hainaut M."/>
            <person name="Levati E."/>
            <person name="Barry K.W."/>
            <person name="Belfiori B."/>
            <person name="Cichocki N."/>
            <person name="Clum A."/>
            <person name="Dockter R.B."/>
            <person name="Fauchery L."/>
            <person name="Guy J."/>
            <person name="Iotti M."/>
            <person name="Le Tacon F."/>
            <person name="Lindquist E.A."/>
            <person name="Lipzen A."/>
            <person name="Malagnac F."/>
            <person name="Mello A."/>
            <person name="Molinier V."/>
            <person name="Miyauchi S."/>
            <person name="Poulain J."/>
            <person name="Riccioni C."/>
            <person name="Rubini A."/>
            <person name="Sitrit Y."/>
            <person name="Splivallo R."/>
            <person name="Traeger S."/>
            <person name="Wang M."/>
            <person name="Zifcakova L."/>
            <person name="Wipf D."/>
            <person name="Zambonelli A."/>
            <person name="Paolocci F."/>
            <person name="Nowrousian M."/>
            <person name="Ottonello S."/>
            <person name="Baldrian P."/>
            <person name="Spatafora J.W."/>
            <person name="Henrissat B."/>
            <person name="Nagy L.G."/>
            <person name="Aury J.M."/>
            <person name="Wincker P."/>
            <person name="Grigoriev I.V."/>
            <person name="Bonfante P."/>
            <person name="Martin F.M."/>
        </authorList>
    </citation>
    <scope>NUCLEOTIDE SEQUENCE [LARGE SCALE GENOMIC DNA]</scope>
    <source>
        <strain evidence="6 7">120613-1</strain>
    </source>
</reference>
<dbReference type="Gene3D" id="1.10.472.10">
    <property type="entry name" value="Cyclin-like"/>
    <property type="match status" value="2"/>
</dbReference>
<feature type="region of interest" description="Disordered" evidence="4">
    <location>
        <begin position="1"/>
        <end position="45"/>
    </location>
</feature>
<evidence type="ECO:0000256" key="2">
    <source>
        <dbReference type="ARBA" id="ARBA00014912"/>
    </source>
</evidence>
<gene>
    <name evidence="6" type="ORF">L873DRAFT_220986</name>
</gene>
<dbReference type="EMBL" id="ML120363">
    <property type="protein sequence ID" value="RPB03234.1"/>
    <property type="molecule type" value="Genomic_DNA"/>
</dbReference>
<protein>
    <recommendedName>
        <fullName evidence="2">RNA polymerase II holoenzyme cyclin-like subunit</fullName>
    </recommendedName>
</protein>
<feature type="compositionally biased region" description="Basic and acidic residues" evidence="4">
    <location>
        <begin position="381"/>
        <end position="399"/>
    </location>
</feature>
<feature type="compositionally biased region" description="Polar residues" evidence="4">
    <location>
        <begin position="404"/>
        <end position="415"/>
    </location>
</feature>
<proteinExistence type="inferred from homology"/>
<evidence type="ECO:0000256" key="3">
    <source>
        <dbReference type="RuleBase" id="RU000383"/>
    </source>
</evidence>
<feature type="domain" description="Cyclin-like" evidence="5">
    <location>
        <begin position="80"/>
        <end position="181"/>
    </location>
</feature>
<dbReference type="InterPro" id="IPR043198">
    <property type="entry name" value="Cyclin/Ssn8"/>
</dbReference>